<feature type="transmembrane region" description="Helical" evidence="1">
    <location>
        <begin position="264"/>
        <end position="281"/>
    </location>
</feature>
<name>A0A193GJK2_9BORD</name>
<organism evidence="2 3">
    <name type="scientific">Bordetella flabilis</name>
    <dbReference type="NCBI Taxonomy" id="463014"/>
    <lineage>
        <taxon>Bacteria</taxon>
        <taxon>Pseudomonadati</taxon>
        <taxon>Pseudomonadota</taxon>
        <taxon>Betaproteobacteria</taxon>
        <taxon>Burkholderiales</taxon>
        <taxon>Alcaligenaceae</taxon>
        <taxon>Bordetella</taxon>
    </lineage>
</organism>
<dbReference type="AlphaFoldDB" id="A0A193GJK2"/>
<dbReference type="Pfam" id="PF09948">
    <property type="entry name" value="PpoB2"/>
    <property type="match status" value="1"/>
</dbReference>
<keyword evidence="1" id="KW-1133">Transmembrane helix</keyword>
<evidence type="ECO:0008006" key="4">
    <source>
        <dbReference type="Google" id="ProtNLM"/>
    </source>
</evidence>
<dbReference type="PROSITE" id="PS51318">
    <property type="entry name" value="TAT"/>
    <property type="match status" value="1"/>
</dbReference>
<keyword evidence="1" id="KW-0812">Transmembrane</keyword>
<feature type="transmembrane region" description="Helical" evidence="1">
    <location>
        <begin position="163"/>
        <end position="182"/>
    </location>
</feature>
<feature type="transmembrane region" description="Helical" evidence="1">
    <location>
        <begin position="127"/>
        <end position="151"/>
    </location>
</feature>
<evidence type="ECO:0000256" key="1">
    <source>
        <dbReference type="SAM" id="Phobius"/>
    </source>
</evidence>
<evidence type="ECO:0000313" key="3">
    <source>
        <dbReference type="Proteomes" id="UP000091926"/>
    </source>
</evidence>
<evidence type="ECO:0000313" key="2">
    <source>
        <dbReference type="EMBL" id="ANN79444.1"/>
    </source>
</evidence>
<reference evidence="2 3" key="1">
    <citation type="submission" date="2016-06" db="EMBL/GenBank/DDBJ databases">
        <title>Complete genome sequences of Bordetella bronchialis and Bordetella flabilis.</title>
        <authorList>
            <person name="LiPuma J.J."/>
            <person name="Spilker T."/>
        </authorList>
    </citation>
    <scope>NUCLEOTIDE SEQUENCE [LARGE SCALE GENOMIC DNA]</scope>
    <source>
        <strain evidence="2 3">AU10664</strain>
    </source>
</reference>
<dbReference type="Proteomes" id="UP000091926">
    <property type="component" value="Chromosome"/>
</dbReference>
<accession>A0A193GJK2</accession>
<dbReference type="InterPro" id="IPR006311">
    <property type="entry name" value="TAT_signal"/>
</dbReference>
<dbReference type="InterPro" id="IPR018688">
    <property type="entry name" value="PpoB2-like"/>
</dbReference>
<dbReference type="STRING" id="463014.BAU07_22025"/>
<keyword evidence="3" id="KW-1185">Reference proteome</keyword>
<gene>
    <name evidence="2" type="ORF">BAU07_22025</name>
</gene>
<keyword evidence="1" id="KW-0472">Membrane</keyword>
<sequence>MDMHTNPPPPPYPTPARAARRRFIGISTLLFLGGVTATLASHAALPAWAGIPLCGGGTMSMTWMRMPGQTWLDAGLAFVAMWVAMMTAMMLPALAPMLWRYRLAVERGVSRHGEPARPRAGEARLDGLAALAGLGYLAVWTAFGVAIFPIGAAVGAAAMRLPALAQAMPLAQGVVVVLGGVLQCSPWKARHLAGSLRTPDPDRGLPADPGTAWRHGMRLGLHCGSCCAGLTAVLLAMGIMDLAAMALVTAAITAERVAPGGARVARGIGAVTLVGGLYLGLRAITGA</sequence>
<feature type="transmembrane region" description="Helical" evidence="1">
    <location>
        <begin position="29"/>
        <end position="51"/>
    </location>
</feature>
<feature type="transmembrane region" description="Helical" evidence="1">
    <location>
        <begin position="71"/>
        <end position="94"/>
    </location>
</feature>
<proteinExistence type="predicted"/>
<dbReference type="EMBL" id="CP016172">
    <property type="protein sequence ID" value="ANN79444.1"/>
    <property type="molecule type" value="Genomic_DNA"/>
</dbReference>
<feature type="transmembrane region" description="Helical" evidence="1">
    <location>
        <begin position="227"/>
        <end position="252"/>
    </location>
</feature>
<dbReference type="KEGG" id="bfz:BAU07_22025"/>
<protein>
    <recommendedName>
        <fullName evidence="4">Metal-binding protein</fullName>
    </recommendedName>
</protein>